<evidence type="ECO:0000313" key="2">
    <source>
        <dbReference type="EMBL" id="KPJ21000.1"/>
    </source>
</evidence>
<reference evidence="2 3" key="1">
    <citation type="journal article" date="2015" name="Nat. Commun.">
        <title>Outbred genome sequencing and CRISPR/Cas9 gene editing in butterflies.</title>
        <authorList>
            <person name="Li X."/>
            <person name="Fan D."/>
            <person name="Zhang W."/>
            <person name="Liu G."/>
            <person name="Zhang L."/>
            <person name="Zhao L."/>
            <person name="Fang X."/>
            <person name="Chen L."/>
            <person name="Dong Y."/>
            <person name="Chen Y."/>
            <person name="Ding Y."/>
            <person name="Zhao R."/>
            <person name="Feng M."/>
            <person name="Zhu Y."/>
            <person name="Feng Y."/>
            <person name="Jiang X."/>
            <person name="Zhu D."/>
            <person name="Xiang H."/>
            <person name="Feng X."/>
            <person name="Li S."/>
            <person name="Wang J."/>
            <person name="Zhang G."/>
            <person name="Kronforst M.R."/>
            <person name="Wang W."/>
        </authorList>
    </citation>
    <scope>NUCLEOTIDE SEQUENCE [LARGE SCALE GENOMIC DNA]</scope>
    <source>
        <strain evidence="2">Ya'a_city_454_Pm</strain>
        <tissue evidence="2">Whole body</tissue>
    </source>
</reference>
<comment type="caution">
    <text evidence="2">The sequence shown here is derived from an EMBL/GenBank/DDBJ whole genome shotgun (WGS) entry which is preliminary data.</text>
</comment>
<organism evidence="2 3">
    <name type="scientific">Papilio machaon</name>
    <name type="common">Old World swallowtail butterfly</name>
    <dbReference type="NCBI Taxonomy" id="76193"/>
    <lineage>
        <taxon>Eukaryota</taxon>
        <taxon>Metazoa</taxon>
        <taxon>Ecdysozoa</taxon>
        <taxon>Arthropoda</taxon>
        <taxon>Hexapoda</taxon>
        <taxon>Insecta</taxon>
        <taxon>Pterygota</taxon>
        <taxon>Neoptera</taxon>
        <taxon>Endopterygota</taxon>
        <taxon>Lepidoptera</taxon>
        <taxon>Glossata</taxon>
        <taxon>Ditrysia</taxon>
        <taxon>Papilionoidea</taxon>
        <taxon>Papilionidae</taxon>
        <taxon>Papilioninae</taxon>
        <taxon>Papilio</taxon>
    </lineage>
</organism>
<evidence type="ECO:0000256" key="1">
    <source>
        <dbReference type="SAM" id="MobiDB-lite"/>
    </source>
</evidence>
<sequence>MVQYYMSGTIFHRFANLVSATRTATIENVTRRAARAAGERRDESDDESDASAGADVDSDDDEVPYNPKNLPLGWDGKVIIIVYQNLALFCYLSKHLEIHDCTT</sequence>
<protein>
    <submittedName>
        <fullName evidence="2">Splicing factor 3A subunit 3</fullName>
    </submittedName>
</protein>
<name>A0A0N1IQP1_PAPMA</name>
<proteinExistence type="predicted"/>
<feature type="region of interest" description="Disordered" evidence="1">
    <location>
        <begin position="30"/>
        <end position="65"/>
    </location>
</feature>
<dbReference type="Proteomes" id="UP000053240">
    <property type="component" value="Unassembled WGS sequence"/>
</dbReference>
<dbReference type="InParanoid" id="A0A0N1IQP1"/>
<gene>
    <name evidence="2" type="ORF">RR48_00081</name>
</gene>
<dbReference type="STRING" id="76193.A0A0N1IQP1"/>
<accession>A0A0N1IQP1</accession>
<dbReference type="EMBL" id="LADJ01013169">
    <property type="protein sequence ID" value="KPJ21000.1"/>
    <property type="molecule type" value="Genomic_DNA"/>
</dbReference>
<dbReference type="AlphaFoldDB" id="A0A0N1IQP1"/>
<keyword evidence="3" id="KW-1185">Reference proteome</keyword>
<evidence type="ECO:0000313" key="3">
    <source>
        <dbReference type="Proteomes" id="UP000053240"/>
    </source>
</evidence>